<reference evidence="5" key="2">
    <citation type="journal article" date="2018" name="Sci. Data">
        <title>The draft genome sequence of cork oak.</title>
        <authorList>
            <person name="Ramos A.M."/>
            <person name="Usie A."/>
            <person name="Barbosa P."/>
            <person name="Barros P.M."/>
            <person name="Capote T."/>
            <person name="Chaves I."/>
            <person name="Simoes F."/>
            <person name="Abreu I."/>
            <person name="Carrasquinho I."/>
            <person name="Faro C."/>
            <person name="Guimaraes J.B."/>
            <person name="Mendonca D."/>
            <person name="Nobrega F."/>
            <person name="Rodrigues L."/>
            <person name="Saibo N.J.M."/>
            <person name="Varela M.C."/>
            <person name="Egas C."/>
            <person name="Matos J."/>
            <person name="Miguel C.M."/>
            <person name="Oliveira M.M."/>
            <person name="Ricardo C.P."/>
            <person name="Goncalves S."/>
        </authorList>
    </citation>
    <scope>NUCLEOTIDE SEQUENCE [LARGE SCALE GENOMIC DNA]</scope>
    <source>
        <strain evidence="5">HL8</strain>
    </source>
</reference>
<reference evidence="5" key="1">
    <citation type="submission" date="2017-12" db="EMBL/GenBank/DDBJ databases">
        <authorList>
            <person name="Barbosa P."/>
            <person name="Usie A."/>
            <person name="Ramos A.M."/>
        </authorList>
    </citation>
    <scope>NUCLEOTIDE SEQUENCE</scope>
    <source>
        <strain evidence="5">HL8</strain>
        <tissue evidence="5">Leaves</tissue>
    </source>
</reference>
<proteinExistence type="predicted"/>
<evidence type="ECO:0000313" key="5">
    <source>
        <dbReference type="EMBL" id="KAK7858220.1"/>
    </source>
</evidence>
<evidence type="ECO:0000256" key="2">
    <source>
        <dbReference type="ARBA" id="ARBA00022964"/>
    </source>
</evidence>
<feature type="domain" description="Lipoxygenase" evidence="4">
    <location>
        <begin position="1"/>
        <end position="217"/>
    </location>
</feature>
<dbReference type="Pfam" id="PF00305">
    <property type="entry name" value="Lipoxygenase"/>
    <property type="match status" value="1"/>
</dbReference>
<dbReference type="GO" id="GO:0046872">
    <property type="term" value="F:metal ion binding"/>
    <property type="evidence" value="ECO:0007669"/>
    <property type="project" value="UniProtKB-KW"/>
</dbReference>
<dbReference type="Gene3D" id="1.20.245.10">
    <property type="entry name" value="Lipoxygenase-1, Domain 5"/>
    <property type="match status" value="1"/>
</dbReference>
<dbReference type="EMBL" id="PKMF04000021">
    <property type="protein sequence ID" value="KAK7858220.1"/>
    <property type="molecule type" value="Genomic_DNA"/>
</dbReference>
<comment type="caution">
    <text evidence="5">The sequence shown here is derived from an EMBL/GenBank/DDBJ whole genome shotgun (WGS) entry which is preliminary data.</text>
</comment>
<dbReference type="AlphaFoldDB" id="A0AAW0M3I7"/>
<dbReference type="InterPro" id="IPR013819">
    <property type="entry name" value="LipOase_C"/>
</dbReference>
<evidence type="ECO:0000259" key="4">
    <source>
        <dbReference type="PROSITE" id="PS51393"/>
    </source>
</evidence>
<name>A0AAW0M3I7_QUESU</name>
<dbReference type="SUPFAM" id="SSF48484">
    <property type="entry name" value="Lipoxigenase"/>
    <property type="match status" value="1"/>
</dbReference>
<accession>A0AAW0M3I7</accession>
<dbReference type="PROSITE" id="PS51393">
    <property type="entry name" value="LIPOXYGENASE_3"/>
    <property type="match status" value="1"/>
</dbReference>
<keyword evidence="2" id="KW-0223">Dioxygenase</keyword>
<dbReference type="InterPro" id="IPR000907">
    <property type="entry name" value="LipOase"/>
</dbReference>
<evidence type="ECO:0000256" key="3">
    <source>
        <dbReference type="ARBA" id="ARBA00023002"/>
    </source>
</evidence>
<dbReference type="Gene3D" id="3.80.10.10">
    <property type="entry name" value="Ribonuclease Inhibitor"/>
    <property type="match status" value="1"/>
</dbReference>
<dbReference type="InterPro" id="IPR032675">
    <property type="entry name" value="LRR_dom_sf"/>
</dbReference>
<sequence length="217" mass="25286">MEWRHLNRLTRLYFSGLPKLNSLPVGLQHVTTLETLSIRNCENLKTLPRWIGNLISLKWFTIDNCLNLKSPPDEMRDLSSLQMLRIINCPELQRRCEKETGQDWGKIAHITTDYPFANDGLILWDAIKQWVSDYVNHYYPEPSLVQSDGELQAWWTEVRTKGHADKKDEPWWPVLKTPENLIHILTTIIWVTAGHHAAVNFGQYMFAGYFPNRSTIA</sequence>
<dbReference type="SUPFAM" id="SSF52058">
    <property type="entry name" value="L domain-like"/>
    <property type="match status" value="1"/>
</dbReference>
<evidence type="ECO:0000256" key="1">
    <source>
        <dbReference type="ARBA" id="ARBA00022723"/>
    </source>
</evidence>
<gene>
    <name evidence="5" type="primary">LOX2.1_3</name>
    <name evidence="5" type="ORF">CFP56_013860</name>
</gene>
<keyword evidence="3" id="KW-0560">Oxidoreductase</keyword>
<dbReference type="PANTHER" id="PTHR11771">
    <property type="entry name" value="LIPOXYGENASE"/>
    <property type="match status" value="1"/>
</dbReference>
<dbReference type="GO" id="GO:0016702">
    <property type="term" value="F:oxidoreductase activity, acting on single donors with incorporation of molecular oxygen, incorporation of two atoms of oxygen"/>
    <property type="evidence" value="ECO:0007669"/>
    <property type="project" value="InterPro"/>
</dbReference>
<reference evidence="5" key="3">
    <citation type="submission" date="2023-07" db="EMBL/GenBank/DDBJ databases">
        <title>An improved reference 1 genome and first organelle genomes of Quercus suber.</title>
        <authorList>
            <consortium name="Genosuber Consortium"/>
            <person name="Usie A."/>
            <person name="Serra O."/>
            <person name="Barros P."/>
        </authorList>
    </citation>
    <scope>NUCLEOTIDE SEQUENCE</scope>
    <source>
        <strain evidence="5">HL8</strain>
        <tissue evidence="5">Leaves</tissue>
    </source>
</reference>
<protein>
    <submittedName>
        <fullName evidence="5">Linoleate 13s-lipoxygenase 2-1</fullName>
    </submittedName>
</protein>
<dbReference type="InterPro" id="IPR036226">
    <property type="entry name" value="LipOase_C_sf"/>
</dbReference>
<organism evidence="5">
    <name type="scientific">Quercus suber</name>
    <name type="common">Cork oak</name>
    <dbReference type="NCBI Taxonomy" id="58331"/>
    <lineage>
        <taxon>Eukaryota</taxon>
        <taxon>Viridiplantae</taxon>
        <taxon>Streptophyta</taxon>
        <taxon>Embryophyta</taxon>
        <taxon>Tracheophyta</taxon>
        <taxon>Spermatophyta</taxon>
        <taxon>Magnoliopsida</taxon>
        <taxon>eudicotyledons</taxon>
        <taxon>Gunneridae</taxon>
        <taxon>Pentapetalae</taxon>
        <taxon>rosids</taxon>
        <taxon>fabids</taxon>
        <taxon>Fagales</taxon>
        <taxon>Fagaceae</taxon>
        <taxon>Quercus</taxon>
    </lineage>
</organism>
<dbReference type="GO" id="GO:0034440">
    <property type="term" value="P:lipid oxidation"/>
    <property type="evidence" value="ECO:0007669"/>
    <property type="project" value="InterPro"/>
</dbReference>
<keyword evidence="1" id="KW-0479">Metal-binding</keyword>